<evidence type="ECO:0000313" key="2">
    <source>
        <dbReference type="Proteomes" id="UP001596528"/>
    </source>
</evidence>
<comment type="caution">
    <text evidence="1">The sequence shown here is derived from an EMBL/GenBank/DDBJ whole genome shotgun (WGS) entry which is preliminary data.</text>
</comment>
<name>A0ABW2V9W8_9BACL</name>
<protein>
    <submittedName>
        <fullName evidence="1">DNA-binding response regulator</fullName>
    </submittedName>
</protein>
<sequence>MLTLYEEWLARHLEMRSGERRRRLMEGHSHAERMFAQQVWWPVLRSFDDLHPEYEVKDYKDGSRYLDFAFLRPPYDVAIEIDGYGPHARDMSRRQFSDQLSRQNQLILDDWKVLRFSYDDIAERPRQCQQVIQQMLGKWYGVGSSALPLREREVIRRARRLNRPFAVAEVCQWLGVEQQTARKILKELLANGYVSADPELKRIRRYRLGGAAESLYRD</sequence>
<dbReference type="Gene3D" id="3.40.960.10">
    <property type="entry name" value="VSR Endonuclease"/>
    <property type="match status" value="1"/>
</dbReference>
<keyword evidence="1" id="KW-0238">DNA-binding</keyword>
<dbReference type="EMBL" id="JBHTGQ010000049">
    <property type="protein sequence ID" value="MFC7751581.1"/>
    <property type="molecule type" value="Genomic_DNA"/>
</dbReference>
<organism evidence="1 2">
    <name type="scientific">Paenibacillus thermoaerophilus</name>
    <dbReference type="NCBI Taxonomy" id="1215385"/>
    <lineage>
        <taxon>Bacteria</taxon>
        <taxon>Bacillati</taxon>
        <taxon>Bacillota</taxon>
        <taxon>Bacilli</taxon>
        <taxon>Bacillales</taxon>
        <taxon>Paenibacillaceae</taxon>
        <taxon>Paenibacillus</taxon>
    </lineage>
</organism>
<accession>A0ABW2V9W8</accession>
<keyword evidence="2" id="KW-1185">Reference proteome</keyword>
<gene>
    <name evidence="1" type="ORF">ACFQWB_16830</name>
</gene>
<evidence type="ECO:0000313" key="1">
    <source>
        <dbReference type="EMBL" id="MFC7751581.1"/>
    </source>
</evidence>
<dbReference type="Proteomes" id="UP001596528">
    <property type="component" value="Unassembled WGS sequence"/>
</dbReference>
<dbReference type="InterPro" id="IPR036388">
    <property type="entry name" value="WH-like_DNA-bd_sf"/>
</dbReference>
<dbReference type="SUPFAM" id="SSF46785">
    <property type="entry name" value="Winged helix' DNA-binding domain"/>
    <property type="match status" value="1"/>
</dbReference>
<proteinExistence type="predicted"/>
<reference evidence="2" key="1">
    <citation type="journal article" date="2019" name="Int. J. Syst. Evol. Microbiol.">
        <title>The Global Catalogue of Microorganisms (GCM) 10K type strain sequencing project: providing services to taxonomists for standard genome sequencing and annotation.</title>
        <authorList>
            <consortium name="The Broad Institute Genomics Platform"/>
            <consortium name="The Broad Institute Genome Sequencing Center for Infectious Disease"/>
            <person name="Wu L."/>
            <person name="Ma J."/>
        </authorList>
    </citation>
    <scope>NUCLEOTIDE SEQUENCE [LARGE SCALE GENOMIC DNA]</scope>
    <source>
        <strain evidence="2">JCM 18657</strain>
    </source>
</reference>
<dbReference type="InterPro" id="IPR036390">
    <property type="entry name" value="WH_DNA-bd_sf"/>
</dbReference>
<dbReference type="RefSeq" id="WP_138790717.1">
    <property type="nucleotide sequence ID" value="NZ_JBHTGQ010000049.1"/>
</dbReference>
<dbReference type="Gene3D" id="1.10.10.10">
    <property type="entry name" value="Winged helix-like DNA-binding domain superfamily/Winged helix DNA-binding domain"/>
    <property type="match status" value="1"/>
</dbReference>
<dbReference type="GO" id="GO:0003677">
    <property type="term" value="F:DNA binding"/>
    <property type="evidence" value="ECO:0007669"/>
    <property type="project" value="UniProtKB-KW"/>
</dbReference>